<sequence length="140" mass="15441">MFPQLRHEEAEEGGPQSASLGAPASEPELEPPARAPTASTDAELNAQLSRRLDINEGGAPPRRCRVFNPYTESWASHQTHLGLKSTIREVDEDLDGKLSFREFLLIFQKPATRELQEDSGLTALAKFCEIEVALERVKGA</sequence>
<dbReference type="Gene3D" id="1.10.238.10">
    <property type="entry name" value="EF-hand"/>
    <property type="match status" value="1"/>
</dbReference>
<comment type="caution">
    <text evidence="6">The sequence shown here is derived from an EMBL/GenBank/DDBJ whole genome shotgun (WGS) entry which is preliminary data.</text>
</comment>
<accession>A0ABQ9UGA3</accession>
<evidence type="ECO:0000313" key="6">
    <source>
        <dbReference type="EMBL" id="KAK2095800.1"/>
    </source>
</evidence>
<proteinExistence type="predicted"/>
<evidence type="ECO:0000259" key="5">
    <source>
        <dbReference type="PROSITE" id="PS50222"/>
    </source>
</evidence>
<keyword evidence="1" id="KW-0479">Metal-binding</keyword>
<evidence type="ECO:0000256" key="2">
    <source>
        <dbReference type="ARBA" id="ARBA00022737"/>
    </source>
</evidence>
<name>A0ABQ9UGA3_SAGOE</name>
<dbReference type="PROSITE" id="PS50222">
    <property type="entry name" value="EF_HAND_2"/>
    <property type="match status" value="1"/>
</dbReference>
<protein>
    <recommendedName>
        <fullName evidence="5">EF-hand domain-containing protein</fullName>
    </recommendedName>
</protein>
<feature type="region of interest" description="Disordered" evidence="4">
    <location>
        <begin position="1"/>
        <end position="45"/>
    </location>
</feature>
<dbReference type="PANTHER" id="PTHR13025">
    <property type="entry name" value="EF-HAND DOMAIN-CONTAINING PROTEIN D"/>
    <property type="match status" value="1"/>
</dbReference>
<keyword evidence="3" id="KW-0106">Calcium</keyword>
<evidence type="ECO:0000256" key="1">
    <source>
        <dbReference type="ARBA" id="ARBA00022723"/>
    </source>
</evidence>
<dbReference type="InterPro" id="IPR040365">
    <property type="entry name" value="EFHD1/2"/>
</dbReference>
<evidence type="ECO:0000256" key="4">
    <source>
        <dbReference type="SAM" id="MobiDB-lite"/>
    </source>
</evidence>
<dbReference type="InterPro" id="IPR011992">
    <property type="entry name" value="EF-hand-dom_pair"/>
</dbReference>
<organism evidence="6 7">
    <name type="scientific">Saguinus oedipus</name>
    <name type="common">Cotton-top tamarin</name>
    <name type="synonym">Oedipomidas oedipus</name>
    <dbReference type="NCBI Taxonomy" id="9490"/>
    <lineage>
        <taxon>Eukaryota</taxon>
        <taxon>Metazoa</taxon>
        <taxon>Chordata</taxon>
        <taxon>Craniata</taxon>
        <taxon>Vertebrata</taxon>
        <taxon>Euteleostomi</taxon>
        <taxon>Mammalia</taxon>
        <taxon>Eutheria</taxon>
        <taxon>Euarchontoglires</taxon>
        <taxon>Primates</taxon>
        <taxon>Haplorrhini</taxon>
        <taxon>Platyrrhini</taxon>
        <taxon>Cebidae</taxon>
        <taxon>Callitrichinae</taxon>
        <taxon>Saguinus</taxon>
    </lineage>
</organism>
<feature type="domain" description="EF-hand" evidence="5">
    <location>
        <begin position="78"/>
        <end position="113"/>
    </location>
</feature>
<dbReference type="SUPFAM" id="SSF47473">
    <property type="entry name" value="EF-hand"/>
    <property type="match status" value="1"/>
</dbReference>
<dbReference type="EMBL" id="JASSZA010000013">
    <property type="protein sequence ID" value="KAK2095800.1"/>
    <property type="molecule type" value="Genomic_DNA"/>
</dbReference>
<evidence type="ECO:0000256" key="3">
    <source>
        <dbReference type="ARBA" id="ARBA00022837"/>
    </source>
</evidence>
<keyword evidence="2" id="KW-0677">Repeat</keyword>
<dbReference type="PANTHER" id="PTHR13025:SF5">
    <property type="entry name" value="EF-HAND DOMAIN-CONTAINING PROTEIN D1"/>
    <property type="match status" value="1"/>
</dbReference>
<dbReference type="Proteomes" id="UP001266305">
    <property type="component" value="Unassembled WGS sequence"/>
</dbReference>
<gene>
    <name evidence="6" type="ORF">P7K49_027216</name>
</gene>
<keyword evidence="7" id="KW-1185">Reference proteome</keyword>
<evidence type="ECO:0000313" key="7">
    <source>
        <dbReference type="Proteomes" id="UP001266305"/>
    </source>
</evidence>
<dbReference type="InterPro" id="IPR002048">
    <property type="entry name" value="EF_hand_dom"/>
</dbReference>
<reference evidence="6 7" key="1">
    <citation type="submission" date="2023-05" db="EMBL/GenBank/DDBJ databases">
        <title>B98-5 Cell Line De Novo Hybrid Assembly: An Optical Mapping Approach.</title>
        <authorList>
            <person name="Kananen K."/>
            <person name="Auerbach J.A."/>
            <person name="Kautto E."/>
            <person name="Blachly J.S."/>
        </authorList>
    </citation>
    <scope>NUCLEOTIDE SEQUENCE [LARGE SCALE GENOMIC DNA]</scope>
    <source>
        <strain evidence="6">B95-8</strain>
        <tissue evidence="6">Cell line</tissue>
    </source>
</reference>